<dbReference type="GO" id="GO:0006014">
    <property type="term" value="P:D-ribose metabolic process"/>
    <property type="evidence" value="ECO:0007669"/>
    <property type="project" value="TreeGrafter"/>
</dbReference>
<dbReference type="GO" id="GO:0009052">
    <property type="term" value="P:pentose-phosphate shunt, non-oxidative branch"/>
    <property type="evidence" value="ECO:0007669"/>
    <property type="project" value="UniProtKB-UniRule"/>
</dbReference>
<dbReference type="UniPathway" id="UPA00115">
    <property type="reaction ID" value="UER00412"/>
</dbReference>
<dbReference type="PATRIC" id="fig|1423804.4.peg.1338"/>
<dbReference type="AlphaFoldDB" id="A0A0R2F4A3"/>
<dbReference type="GO" id="GO:0004751">
    <property type="term" value="F:ribose-5-phosphate isomerase activity"/>
    <property type="evidence" value="ECO:0007669"/>
    <property type="project" value="UniProtKB-UniRule"/>
</dbReference>
<organism evidence="4 5">
    <name type="scientific">Secundilactobacillus similis DSM 23365 = JCM 2765</name>
    <dbReference type="NCBI Taxonomy" id="1423804"/>
    <lineage>
        <taxon>Bacteria</taxon>
        <taxon>Bacillati</taxon>
        <taxon>Bacillota</taxon>
        <taxon>Bacilli</taxon>
        <taxon>Lactobacillales</taxon>
        <taxon>Lactobacillaceae</taxon>
        <taxon>Secundilactobacillus</taxon>
    </lineage>
</organism>
<feature type="binding site" evidence="3">
    <location>
        <begin position="85"/>
        <end position="88"/>
    </location>
    <ligand>
        <name>substrate</name>
    </ligand>
</feature>
<dbReference type="PANTHER" id="PTHR11934:SF0">
    <property type="entry name" value="RIBOSE-5-PHOSPHATE ISOMERASE"/>
    <property type="match status" value="1"/>
</dbReference>
<comment type="pathway">
    <text evidence="3">Carbohydrate degradation; pentose phosphate pathway; D-ribose 5-phosphate from D-ribulose 5-phosphate (non-oxidative stage): step 1/1.</text>
</comment>
<dbReference type="FunFam" id="3.40.50.1360:FF:000001">
    <property type="entry name" value="Ribose-5-phosphate isomerase A"/>
    <property type="match status" value="1"/>
</dbReference>
<dbReference type="Pfam" id="PF06026">
    <property type="entry name" value="Rib_5-P_isom_A"/>
    <property type="match status" value="1"/>
</dbReference>
<evidence type="ECO:0000313" key="4">
    <source>
        <dbReference type="EMBL" id="KRN21125.1"/>
    </source>
</evidence>
<reference evidence="4 5" key="1">
    <citation type="journal article" date="2015" name="Genome Announc.">
        <title>Expanding the biotechnology potential of lactobacilli through comparative genomics of 213 strains and associated genera.</title>
        <authorList>
            <person name="Sun Z."/>
            <person name="Harris H.M."/>
            <person name="McCann A."/>
            <person name="Guo C."/>
            <person name="Argimon S."/>
            <person name="Zhang W."/>
            <person name="Yang X."/>
            <person name="Jeffery I.B."/>
            <person name="Cooney J.C."/>
            <person name="Kagawa T.F."/>
            <person name="Liu W."/>
            <person name="Song Y."/>
            <person name="Salvetti E."/>
            <person name="Wrobel A."/>
            <person name="Rasinkangas P."/>
            <person name="Parkhill J."/>
            <person name="Rea M.C."/>
            <person name="O'Sullivan O."/>
            <person name="Ritari J."/>
            <person name="Douillard F.P."/>
            <person name="Paul Ross R."/>
            <person name="Yang R."/>
            <person name="Briner A.E."/>
            <person name="Felis G.E."/>
            <person name="de Vos W.M."/>
            <person name="Barrangou R."/>
            <person name="Klaenhammer T.R."/>
            <person name="Caufield P.W."/>
            <person name="Cui Y."/>
            <person name="Zhang H."/>
            <person name="O'Toole P.W."/>
        </authorList>
    </citation>
    <scope>NUCLEOTIDE SEQUENCE [LARGE SCALE GENOMIC DNA]</scope>
    <source>
        <strain evidence="4 5">DSM 23365</strain>
    </source>
</reference>
<comment type="caution">
    <text evidence="4">The sequence shown here is derived from an EMBL/GenBank/DDBJ whole genome shotgun (WGS) entry which is preliminary data.</text>
</comment>
<keyword evidence="2 3" id="KW-0413">Isomerase</keyword>
<name>A0A0R2F4A3_9LACO</name>
<evidence type="ECO:0000256" key="3">
    <source>
        <dbReference type="HAMAP-Rule" id="MF_00170"/>
    </source>
</evidence>
<dbReference type="GO" id="GO:0005829">
    <property type="term" value="C:cytosol"/>
    <property type="evidence" value="ECO:0007669"/>
    <property type="project" value="TreeGrafter"/>
</dbReference>
<dbReference type="Gene3D" id="3.40.50.1360">
    <property type="match status" value="1"/>
</dbReference>
<dbReference type="HAMAP" id="MF_00170">
    <property type="entry name" value="Rib_5P_isom_A"/>
    <property type="match status" value="1"/>
</dbReference>
<proteinExistence type="inferred from homology"/>
<feature type="binding site" evidence="3">
    <location>
        <position position="125"/>
    </location>
    <ligand>
        <name>substrate</name>
    </ligand>
</feature>
<feature type="active site" description="Proton acceptor" evidence="3">
    <location>
        <position position="107"/>
    </location>
</feature>
<dbReference type="InterPro" id="IPR020672">
    <property type="entry name" value="Ribose5P_isomerase_typA_subgr"/>
</dbReference>
<dbReference type="NCBIfam" id="TIGR00021">
    <property type="entry name" value="rpiA"/>
    <property type="match status" value="1"/>
</dbReference>
<evidence type="ECO:0000256" key="2">
    <source>
        <dbReference type="ARBA" id="ARBA00023235"/>
    </source>
</evidence>
<gene>
    <name evidence="3" type="primary">rpiA</name>
    <name evidence="4" type="ORF">FD14_GL001244</name>
</gene>
<dbReference type="InterPro" id="IPR004788">
    <property type="entry name" value="Ribose5P_isomerase_type_A"/>
</dbReference>
<dbReference type="PANTHER" id="PTHR11934">
    <property type="entry name" value="RIBOSE-5-PHOSPHATE ISOMERASE"/>
    <property type="match status" value="1"/>
</dbReference>
<comment type="catalytic activity">
    <reaction evidence="1 3">
        <text>aldehydo-D-ribose 5-phosphate = D-ribulose 5-phosphate</text>
        <dbReference type="Rhea" id="RHEA:14657"/>
        <dbReference type="ChEBI" id="CHEBI:58121"/>
        <dbReference type="ChEBI" id="CHEBI:58273"/>
        <dbReference type="EC" id="5.3.1.6"/>
    </reaction>
</comment>
<dbReference type="OrthoDB" id="5870696at2"/>
<dbReference type="NCBIfam" id="NF001924">
    <property type="entry name" value="PRK00702.1"/>
    <property type="match status" value="1"/>
</dbReference>
<feature type="binding site" evidence="3">
    <location>
        <begin position="98"/>
        <end position="101"/>
    </location>
    <ligand>
        <name>substrate</name>
    </ligand>
</feature>
<dbReference type="EMBL" id="AYZM01000125">
    <property type="protein sequence ID" value="KRN21125.1"/>
    <property type="molecule type" value="Genomic_DNA"/>
</dbReference>
<dbReference type="SUPFAM" id="SSF75445">
    <property type="entry name" value="D-ribose-5-phosphate isomerase (RpiA), lid domain"/>
    <property type="match status" value="1"/>
</dbReference>
<comment type="function">
    <text evidence="3">Catalyzes the reversible conversion of ribose-5-phosphate to ribulose 5-phosphate.</text>
</comment>
<accession>A0A0R2F4A3</accession>
<dbReference type="Gene3D" id="3.30.70.260">
    <property type="match status" value="1"/>
</dbReference>
<evidence type="ECO:0000256" key="1">
    <source>
        <dbReference type="ARBA" id="ARBA00001713"/>
    </source>
</evidence>
<dbReference type="CDD" id="cd01398">
    <property type="entry name" value="RPI_A"/>
    <property type="match status" value="1"/>
</dbReference>
<dbReference type="InterPro" id="IPR037171">
    <property type="entry name" value="NagB/RpiA_transferase-like"/>
</dbReference>
<feature type="binding site" evidence="3">
    <location>
        <begin position="29"/>
        <end position="32"/>
    </location>
    <ligand>
        <name>substrate</name>
    </ligand>
</feature>
<comment type="similarity">
    <text evidence="3">Belongs to the ribose 5-phosphate isomerase family.</text>
</comment>
<dbReference type="Proteomes" id="UP000051442">
    <property type="component" value="Unassembled WGS sequence"/>
</dbReference>
<comment type="subunit">
    <text evidence="3">Homodimer.</text>
</comment>
<dbReference type="EC" id="5.3.1.6" evidence="3"/>
<keyword evidence="5" id="KW-1185">Reference proteome</keyword>
<dbReference type="RefSeq" id="WP_054737307.1">
    <property type="nucleotide sequence ID" value="NZ_AYZM01000125.1"/>
</dbReference>
<evidence type="ECO:0000313" key="5">
    <source>
        <dbReference type="Proteomes" id="UP000051442"/>
    </source>
</evidence>
<dbReference type="STRING" id="1423804.FD14_GL001244"/>
<protein>
    <recommendedName>
        <fullName evidence="3">Ribose-5-phosphate isomerase A</fullName>
        <ecNumber evidence="3">5.3.1.6</ecNumber>
    </recommendedName>
    <alternativeName>
        <fullName evidence="3">Phosphoriboisomerase A</fullName>
        <shortName evidence="3">PRI</shortName>
    </alternativeName>
</protein>
<sequence>MKTQDELKKIAGYRAAELVDDGMIVGLGTGTTVRYLLDALGERMKNEGVHFTGVPTSKRTADYGSKLGMTIKSLDEVDQIDITIDGADEIDPQLNGIKGGGGAQTWEKLVAVNSKQCAWIVDESKLVDQLGKFPLPVEVLAYGHHQLVKRLADLGYKPTVRQTADGENYKTDEGNLIVDLHLDRIQAPYDLADQLSNMTGVVEHGLFLDMTQTVVVGTQDGAVVKTK</sequence>
<dbReference type="SUPFAM" id="SSF100950">
    <property type="entry name" value="NagB/RpiA/CoA transferase-like"/>
    <property type="match status" value="1"/>
</dbReference>